<keyword evidence="1" id="KW-0472">Membrane</keyword>
<keyword evidence="1" id="KW-1133">Transmembrane helix</keyword>
<feature type="transmembrane region" description="Helical" evidence="1">
    <location>
        <begin position="12"/>
        <end position="33"/>
    </location>
</feature>
<proteinExistence type="predicted"/>
<evidence type="ECO:0000256" key="1">
    <source>
        <dbReference type="SAM" id="Phobius"/>
    </source>
</evidence>
<dbReference type="AlphaFoldDB" id="G2YRB0"/>
<name>G2YRB0_BOTF4</name>
<evidence type="ECO:0000313" key="2">
    <source>
        <dbReference type="EMBL" id="CCD54158.1"/>
    </source>
</evidence>
<keyword evidence="1" id="KW-0812">Transmembrane</keyword>
<dbReference type="HOGENOM" id="CLU_2978887_0_0_1"/>
<gene>
    <name evidence="2" type="ORF">BofuT4_P128580.1</name>
</gene>
<protein>
    <submittedName>
        <fullName evidence="2">Uncharacterized protein</fullName>
    </submittedName>
</protein>
<sequence>MSCFILTKSLLHFSGAFVMEWIVGFSTGAATTYQPRHKKNENKELLIHLQALINQRFQ</sequence>
<dbReference type="EMBL" id="FQ790350">
    <property type="protein sequence ID" value="CCD54158.1"/>
    <property type="molecule type" value="Genomic_DNA"/>
</dbReference>
<evidence type="ECO:0000313" key="3">
    <source>
        <dbReference type="Proteomes" id="UP000008177"/>
    </source>
</evidence>
<dbReference type="Proteomes" id="UP000008177">
    <property type="component" value="Unplaced contigs"/>
</dbReference>
<organism evidence="2 3">
    <name type="scientific">Botryotinia fuckeliana (strain T4)</name>
    <name type="common">Noble rot fungus</name>
    <name type="synonym">Botrytis cinerea</name>
    <dbReference type="NCBI Taxonomy" id="999810"/>
    <lineage>
        <taxon>Eukaryota</taxon>
        <taxon>Fungi</taxon>
        <taxon>Dikarya</taxon>
        <taxon>Ascomycota</taxon>
        <taxon>Pezizomycotina</taxon>
        <taxon>Leotiomycetes</taxon>
        <taxon>Helotiales</taxon>
        <taxon>Sclerotiniaceae</taxon>
        <taxon>Botrytis</taxon>
    </lineage>
</organism>
<reference evidence="3" key="1">
    <citation type="journal article" date="2011" name="PLoS Genet.">
        <title>Genomic analysis of the necrotrophic fungal pathogens Sclerotinia sclerotiorum and Botrytis cinerea.</title>
        <authorList>
            <person name="Amselem J."/>
            <person name="Cuomo C.A."/>
            <person name="van Kan J.A."/>
            <person name="Viaud M."/>
            <person name="Benito E.P."/>
            <person name="Couloux A."/>
            <person name="Coutinho P.M."/>
            <person name="de Vries R.P."/>
            <person name="Dyer P.S."/>
            <person name="Fillinger S."/>
            <person name="Fournier E."/>
            <person name="Gout L."/>
            <person name="Hahn M."/>
            <person name="Kohn L."/>
            <person name="Lapalu N."/>
            <person name="Plummer K.M."/>
            <person name="Pradier J.M."/>
            <person name="Quevillon E."/>
            <person name="Sharon A."/>
            <person name="Simon A."/>
            <person name="ten Have A."/>
            <person name="Tudzynski B."/>
            <person name="Tudzynski P."/>
            <person name="Wincker P."/>
            <person name="Andrew M."/>
            <person name="Anthouard V."/>
            <person name="Beever R.E."/>
            <person name="Beffa R."/>
            <person name="Benoit I."/>
            <person name="Bouzid O."/>
            <person name="Brault B."/>
            <person name="Chen Z."/>
            <person name="Choquer M."/>
            <person name="Collemare J."/>
            <person name="Cotton P."/>
            <person name="Danchin E.G."/>
            <person name="Da Silva C."/>
            <person name="Gautier A."/>
            <person name="Giraud C."/>
            <person name="Giraud T."/>
            <person name="Gonzalez C."/>
            <person name="Grossetete S."/>
            <person name="Guldener U."/>
            <person name="Henrissat B."/>
            <person name="Howlett B.J."/>
            <person name="Kodira C."/>
            <person name="Kretschmer M."/>
            <person name="Lappartient A."/>
            <person name="Leroch M."/>
            <person name="Levis C."/>
            <person name="Mauceli E."/>
            <person name="Neuveglise C."/>
            <person name="Oeser B."/>
            <person name="Pearson M."/>
            <person name="Poulain J."/>
            <person name="Poussereau N."/>
            <person name="Quesneville H."/>
            <person name="Rascle C."/>
            <person name="Schumacher J."/>
            <person name="Segurens B."/>
            <person name="Sexton A."/>
            <person name="Silva E."/>
            <person name="Sirven C."/>
            <person name="Soanes D.M."/>
            <person name="Talbot N.J."/>
            <person name="Templeton M."/>
            <person name="Yandava C."/>
            <person name="Yarden O."/>
            <person name="Zeng Q."/>
            <person name="Rollins J.A."/>
            <person name="Lebrun M.H."/>
            <person name="Dickman M."/>
        </authorList>
    </citation>
    <scope>NUCLEOTIDE SEQUENCE [LARGE SCALE GENOMIC DNA]</scope>
    <source>
        <strain evidence="3">T4</strain>
    </source>
</reference>
<dbReference type="InParanoid" id="G2YRB0"/>
<accession>G2YRB0</accession>